<feature type="region of interest" description="Disordered" evidence="1">
    <location>
        <begin position="1"/>
        <end position="22"/>
    </location>
</feature>
<dbReference type="EMBL" id="CM029051">
    <property type="protein sequence ID" value="KAG2561673.1"/>
    <property type="molecule type" value="Genomic_DNA"/>
</dbReference>
<dbReference type="PANTHER" id="PTHR34204">
    <property type="entry name" value="RNA-BINDING ASCH DOMAIN PROTEIN"/>
    <property type="match status" value="1"/>
</dbReference>
<proteinExistence type="predicted"/>
<evidence type="ECO:0000313" key="3">
    <source>
        <dbReference type="Proteomes" id="UP000823388"/>
    </source>
</evidence>
<gene>
    <name evidence="2" type="ORF">PVAP13_8KG172400</name>
</gene>
<organism evidence="2 3">
    <name type="scientific">Panicum virgatum</name>
    <name type="common">Blackwell switchgrass</name>
    <dbReference type="NCBI Taxonomy" id="38727"/>
    <lineage>
        <taxon>Eukaryota</taxon>
        <taxon>Viridiplantae</taxon>
        <taxon>Streptophyta</taxon>
        <taxon>Embryophyta</taxon>
        <taxon>Tracheophyta</taxon>
        <taxon>Spermatophyta</taxon>
        <taxon>Magnoliopsida</taxon>
        <taxon>Liliopsida</taxon>
        <taxon>Poales</taxon>
        <taxon>Poaceae</taxon>
        <taxon>PACMAD clade</taxon>
        <taxon>Panicoideae</taxon>
        <taxon>Panicodae</taxon>
        <taxon>Paniceae</taxon>
        <taxon>Panicinae</taxon>
        <taxon>Panicum</taxon>
        <taxon>Panicum sect. Hiantes</taxon>
    </lineage>
</organism>
<accession>A0A8T0PIA6</accession>
<keyword evidence="3" id="KW-1185">Reference proteome</keyword>
<dbReference type="Proteomes" id="UP000823388">
    <property type="component" value="Chromosome 8K"/>
</dbReference>
<evidence type="ECO:0000256" key="1">
    <source>
        <dbReference type="SAM" id="MobiDB-lite"/>
    </source>
</evidence>
<evidence type="ECO:0000313" key="2">
    <source>
        <dbReference type="EMBL" id="KAG2561673.1"/>
    </source>
</evidence>
<dbReference type="PANTHER" id="PTHR34204:SF2">
    <property type="entry name" value="RNA-BINDING ASCH DOMAIN PROTEIN"/>
    <property type="match status" value="1"/>
</dbReference>
<comment type="caution">
    <text evidence="2">The sequence shown here is derived from an EMBL/GenBank/DDBJ whole genome shotgun (WGS) entry which is preliminary data.</text>
</comment>
<dbReference type="AlphaFoldDB" id="A0A8T0PIA6"/>
<sequence length="324" mass="34850">MAISHPTTSPAPPRPQSPGIGGVPLSSAISDLLRFVLSSHAAGAAPDDGPAAFPLSPSYCARLLDDGGDLCRKLAAGIEQCLDEGRLPGPPAVAGIPVGEEGPEEWEAVLLQKGAELKLMYNAVDFELHVQEPYFTQLRGVKVYRTFYTEEREKSYGVFAISVSKPSAQPYTTMTDILAGLSYDGLGRLLGMARTAGTVPDGLPPPRSTLISSCMRLHQPNEVKGCSLTDAARALAKHVYRSTKGRCGDISGSDTSKNELASEAIDSLLRDCGWMNVHLTQPYGPVFEIRVHEGYGARWSQDGAKFIGFLEPYTPEGFSKGWKH</sequence>
<reference evidence="2" key="1">
    <citation type="submission" date="2020-05" db="EMBL/GenBank/DDBJ databases">
        <title>WGS assembly of Panicum virgatum.</title>
        <authorList>
            <person name="Lovell J.T."/>
            <person name="Jenkins J."/>
            <person name="Shu S."/>
            <person name="Juenger T.E."/>
            <person name="Schmutz J."/>
        </authorList>
    </citation>
    <scope>NUCLEOTIDE SEQUENCE</scope>
    <source>
        <strain evidence="2">AP13</strain>
    </source>
</reference>
<name>A0A8T0PIA6_PANVG</name>
<protein>
    <submittedName>
        <fullName evidence="2">Uncharacterized protein</fullName>
    </submittedName>
</protein>